<keyword evidence="2" id="KW-1185">Reference proteome</keyword>
<name>A0ABU5EG46_9PROT</name>
<gene>
    <name evidence="1" type="ORF">SMD27_21260</name>
</gene>
<evidence type="ECO:0000313" key="2">
    <source>
        <dbReference type="Proteomes" id="UP001279642"/>
    </source>
</evidence>
<evidence type="ECO:0000313" key="1">
    <source>
        <dbReference type="EMBL" id="MDY0885385.1"/>
    </source>
</evidence>
<proteinExistence type="predicted"/>
<reference evidence="1 2" key="1">
    <citation type="journal article" date="2016" name="Antonie Van Leeuwenhoek">
        <title>Dongia soli sp. nov., isolated from soil from Dokdo, Korea.</title>
        <authorList>
            <person name="Kim D.U."/>
            <person name="Lee H."/>
            <person name="Kim H."/>
            <person name="Kim S.G."/>
            <person name="Ka J.O."/>
        </authorList>
    </citation>
    <scope>NUCLEOTIDE SEQUENCE [LARGE SCALE GENOMIC DNA]</scope>
    <source>
        <strain evidence="1 2">D78</strain>
    </source>
</reference>
<comment type="caution">
    <text evidence="1">The sequence shown here is derived from an EMBL/GenBank/DDBJ whole genome shotgun (WGS) entry which is preliminary data.</text>
</comment>
<accession>A0ABU5EG46</accession>
<dbReference type="EMBL" id="JAXCLW010000009">
    <property type="protein sequence ID" value="MDY0885385.1"/>
    <property type="molecule type" value="Genomic_DNA"/>
</dbReference>
<protein>
    <submittedName>
        <fullName evidence="1">Uncharacterized protein</fullName>
    </submittedName>
</protein>
<organism evidence="1 2">
    <name type="scientific">Dongia soli</name>
    <dbReference type="NCBI Taxonomy" id="600628"/>
    <lineage>
        <taxon>Bacteria</taxon>
        <taxon>Pseudomonadati</taxon>
        <taxon>Pseudomonadota</taxon>
        <taxon>Alphaproteobacteria</taxon>
        <taxon>Rhodospirillales</taxon>
        <taxon>Dongiaceae</taxon>
        <taxon>Dongia</taxon>
    </lineage>
</organism>
<sequence length="395" mass="45377">MVYRWIVGLPKSAFDLFDKLRAASSKRAGYYGVYKDLGVLFGQNASYLSYRPPARRFMKEMVHQYYALLNEPVYRSPKKRAEMADGSLIPIYTAIKTFKVAGYMMRRLLVSESIECHRPSADVRTPIFVRRSQLEEILEERKRLCRAEAACEELGIPEHTLSTLSADGLIDAETGPAAIIAGDGRWFSQSKIGQLKSRLVETSSWSDRPEEDRISVRDFFALHKLSARAWTPLLRAVMAGTISLRSSSSSDQIGEATISPAANLTFRSLPEEYWDETLPGAPELMSVIAASNYLGLPEHHIIALLNIGLLEWRRRGAKRRRPLRSSVYAFAKTYIHVPEIKRFMGWGRWQLYHFLERTGTHPVASYQVWDVRRRLWDRDAILSFPEFRENRGIWR</sequence>
<dbReference type="Proteomes" id="UP001279642">
    <property type="component" value="Unassembled WGS sequence"/>
</dbReference>